<dbReference type="EMBL" id="APPJ01000010">
    <property type="protein sequence ID" value="ENV17355.1"/>
    <property type="molecule type" value="Genomic_DNA"/>
</dbReference>
<dbReference type="PATRIC" id="fig|1217656.3.peg.2016"/>
<evidence type="ECO:0008006" key="3">
    <source>
        <dbReference type="Google" id="ProtNLM"/>
    </source>
</evidence>
<name>N8YDF4_ACIGI</name>
<dbReference type="AlphaFoldDB" id="N8YDF4"/>
<organism evidence="1 2">
    <name type="scientific">Acinetobacter guillouiae NIPH 991</name>
    <dbReference type="NCBI Taxonomy" id="1217656"/>
    <lineage>
        <taxon>Bacteria</taxon>
        <taxon>Pseudomonadati</taxon>
        <taxon>Pseudomonadota</taxon>
        <taxon>Gammaproteobacteria</taxon>
        <taxon>Moraxellales</taxon>
        <taxon>Moraxellaceae</taxon>
        <taxon>Acinetobacter</taxon>
    </lineage>
</organism>
<keyword evidence="2" id="KW-1185">Reference proteome</keyword>
<comment type="caution">
    <text evidence="1">The sequence shown here is derived from an EMBL/GenBank/DDBJ whole genome shotgun (WGS) entry which is preliminary data.</text>
</comment>
<sequence length="40" mass="4696">MYKPYTPVTLGVEYVYGERETFNGKKGEDNRLNIMASYNF</sequence>
<dbReference type="InterPro" id="IPR045748">
    <property type="entry name" value="DcaP"/>
</dbReference>
<dbReference type="Proteomes" id="UP000013148">
    <property type="component" value="Unassembled WGS sequence"/>
</dbReference>
<proteinExistence type="predicted"/>
<dbReference type="HOGENOM" id="CLU_3283323_0_0_6"/>
<evidence type="ECO:0000313" key="2">
    <source>
        <dbReference type="Proteomes" id="UP000013148"/>
    </source>
</evidence>
<accession>N8YDF4</accession>
<reference evidence="1 2" key="1">
    <citation type="submission" date="2013-02" db="EMBL/GenBank/DDBJ databases">
        <title>The Genome Sequence of Acinetobacter guillouiae NIPH 991.</title>
        <authorList>
            <consortium name="The Broad Institute Genome Sequencing Platform"/>
            <consortium name="The Broad Institute Genome Sequencing Center for Infectious Disease"/>
            <person name="Cerqueira G."/>
            <person name="Feldgarden M."/>
            <person name="Courvalin P."/>
            <person name="Perichon B."/>
            <person name="Grillot-Courvalin C."/>
            <person name="Clermont D."/>
            <person name="Rocha E."/>
            <person name="Yoon E.-J."/>
            <person name="Nemec A."/>
            <person name="Walker B."/>
            <person name="Young S.K."/>
            <person name="Zeng Q."/>
            <person name="Gargeya S."/>
            <person name="Fitzgerald M."/>
            <person name="Haas B."/>
            <person name="Abouelleil A."/>
            <person name="Alvarado L."/>
            <person name="Arachchi H.M."/>
            <person name="Berlin A.M."/>
            <person name="Chapman S.B."/>
            <person name="Dewar J."/>
            <person name="Goldberg J."/>
            <person name="Griggs A."/>
            <person name="Gujja S."/>
            <person name="Hansen M."/>
            <person name="Howarth C."/>
            <person name="Imamovic A."/>
            <person name="Larimer J."/>
            <person name="McCowan C."/>
            <person name="Murphy C."/>
            <person name="Neiman D."/>
            <person name="Pearson M."/>
            <person name="Priest M."/>
            <person name="Roberts A."/>
            <person name="Saif S."/>
            <person name="Shea T."/>
            <person name="Sisk P."/>
            <person name="Sykes S."/>
            <person name="Wortman J."/>
            <person name="Nusbaum C."/>
            <person name="Birren B."/>
        </authorList>
    </citation>
    <scope>NUCLEOTIDE SEQUENCE [LARGE SCALE GENOMIC DNA]</scope>
    <source>
        <strain evidence="1 2">NIPH 991</strain>
    </source>
</reference>
<gene>
    <name evidence="1" type="ORF">F964_02069</name>
</gene>
<dbReference type="Pfam" id="PF19577">
    <property type="entry name" value="DcaP"/>
    <property type="match status" value="1"/>
</dbReference>
<protein>
    <recommendedName>
        <fullName evidence="3">Porin</fullName>
    </recommendedName>
</protein>
<dbReference type="eggNOG" id="COG3203">
    <property type="taxonomic scope" value="Bacteria"/>
</dbReference>
<evidence type="ECO:0000313" key="1">
    <source>
        <dbReference type="EMBL" id="ENV17355.1"/>
    </source>
</evidence>